<dbReference type="Proteomes" id="UP000001007">
    <property type="component" value="Chromosome"/>
</dbReference>
<keyword evidence="2" id="KW-1185">Reference proteome</keyword>
<protein>
    <submittedName>
        <fullName evidence="1">Uncharacterized protein</fullName>
    </submittedName>
</protein>
<dbReference type="EMBL" id="AE006470">
    <property type="protein sequence ID" value="AAM71757.1"/>
    <property type="molecule type" value="Genomic_DNA"/>
</dbReference>
<dbReference type="AlphaFoldDB" id="Q8KF17"/>
<gene>
    <name evidence="1" type="ordered locus">CT0515</name>
</gene>
<name>Q8KF17_CHLTE</name>
<evidence type="ECO:0000313" key="2">
    <source>
        <dbReference type="Proteomes" id="UP000001007"/>
    </source>
</evidence>
<dbReference type="STRING" id="194439.CT0515"/>
<dbReference type="EnsemblBacteria" id="AAM71757">
    <property type="protein sequence ID" value="AAM71757"/>
    <property type="gene ID" value="CT0515"/>
</dbReference>
<sequence length="79" mass="9111">MPSSSFRRDALPSVMTVMDRRMVLFPIFCIIRTRTGIGRKSNRPSPPGAPDNRLFAQWLSPRPELAEKKQALNRCTFYK</sequence>
<evidence type="ECO:0000313" key="1">
    <source>
        <dbReference type="EMBL" id="AAM71757.1"/>
    </source>
</evidence>
<organism evidence="1 2">
    <name type="scientific">Chlorobaculum tepidum (strain ATCC 49652 / DSM 12025 / NBRC 103806 / TLS)</name>
    <name type="common">Chlorobium tepidum</name>
    <dbReference type="NCBI Taxonomy" id="194439"/>
    <lineage>
        <taxon>Bacteria</taxon>
        <taxon>Pseudomonadati</taxon>
        <taxon>Chlorobiota</taxon>
        <taxon>Chlorobiia</taxon>
        <taxon>Chlorobiales</taxon>
        <taxon>Chlorobiaceae</taxon>
        <taxon>Chlorobaculum</taxon>
    </lineage>
</organism>
<proteinExistence type="predicted"/>
<accession>Q8KF17</accession>
<reference evidence="1 2" key="1">
    <citation type="journal article" date="2002" name="Proc. Natl. Acad. Sci. U.S.A.">
        <title>The complete genome sequence of Chlorobium tepidum TLS, a photosynthetic, anaerobic, green-sulfur bacterium.</title>
        <authorList>
            <person name="Eisen J.A."/>
            <person name="Nelson K.E."/>
            <person name="Paulsen I.T."/>
            <person name="Heidelberg J.F."/>
            <person name="Wu M."/>
            <person name="Dodson R.J."/>
            <person name="Deboy R."/>
            <person name="Gwinn M.L."/>
            <person name="Nelson W.C."/>
            <person name="Haft D.H."/>
            <person name="Hickey E.K."/>
            <person name="Peterson J.D."/>
            <person name="Durkin A.S."/>
            <person name="Kolonay J.L."/>
            <person name="Yang F."/>
            <person name="Holt I."/>
            <person name="Umayam L.A."/>
            <person name="Mason T."/>
            <person name="Brenner M."/>
            <person name="Shea T.P."/>
            <person name="Parksey D."/>
            <person name="Nierman W.C."/>
            <person name="Feldblyum T.V."/>
            <person name="Hansen C.L."/>
            <person name="Craven M.B."/>
            <person name="Radune D."/>
            <person name="Vamathevan J."/>
            <person name="Khouri H."/>
            <person name="White O."/>
            <person name="Gruber T.M."/>
            <person name="Ketchum K.A."/>
            <person name="Venter J.C."/>
            <person name="Tettelin H."/>
            <person name="Bryant D.A."/>
            <person name="Fraser C.M."/>
        </authorList>
    </citation>
    <scope>NUCLEOTIDE SEQUENCE [LARGE SCALE GENOMIC DNA]</scope>
    <source>
        <strain evidence="2">ATCC 49652 / DSM 12025 / NBRC 103806 / TLS</strain>
    </source>
</reference>
<dbReference type="KEGG" id="cte:CT0515"/>
<dbReference type="HOGENOM" id="CLU_2599680_0_0_10"/>